<dbReference type="OrthoDB" id="7566033at2"/>
<gene>
    <name evidence="2" type="ORF">E9998_10335</name>
</gene>
<protein>
    <submittedName>
        <fullName evidence="2">DUF4188 domain-containing protein</fullName>
    </submittedName>
</protein>
<accession>A0A4S8PFD3</accession>
<name>A0A4S8PFD3_9ACTN</name>
<evidence type="ECO:0000313" key="3">
    <source>
        <dbReference type="Proteomes" id="UP000305792"/>
    </source>
</evidence>
<sequence>MHVAKVRPGRVVADHDEDLVVFTVGVRINKLWKVGRWLPVLASIPKMLRELEDPELGLLDSRVMVGGRVVAVVQYWRSAEHLERYAHSQVHSHRGFWKRFNREVKDNGDVGLWHELYRVPAGAHETSYVNMPPYGLAKATKEKDAARTDPDDHHHETGGVH</sequence>
<proteinExistence type="predicted"/>
<reference evidence="2 3" key="1">
    <citation type="journal article" date="2018" name="Int. J. Syst. Evol. Microbiol.">
        <title>Glycomyces paridis sp. nov., isolated from the medicinal plant Paris polyphylla.</title>
        <authorList>
            <person name="Fang X.M."/>
            <person name="Bai J.L."/>
            <person name="Su J."/>
            <person name="Zhao L.L."/>
            <person name="Liu H.Y."/>
            <person name="Ma B.P."/>
            <person name="Zhang Y.Q."/>
            <person name="Yu L.Y."/>
        </authorList>
    </citation>
    <scope>NUCLEOTIDE SEQUENCE [LARGE SCALE GENOMIC DNA]</scope>
    <source>
        <strain evidence="2 3">CPCC 204357</strain>
    </source>
</reference>
<keyword evidence="3" id="KW-1185">Reference proteome</keyword>
<evidence type="ECO:0000313" key="2">
    <source>
        <dbReference type="EMBL" id="THV29127.1"/>
    </source>
</evidence>
<organism evidence="2 3">
    <name type="scientific">Glycomyces paridis</name>
    <dbReference type="NCBI Taxonomy" id="2126555"/>
    <lineage>
        <taxon>Bacteria</taxon>
        <taxon>Bacillati</taxon>
        <taxon>Actinomycetota</taxon>
        <taxon>Actinomycetes</taxon>
        <taxon>Glycomycetales</taxon>
        <taxon>Glycomycetaceae</taxon>
        <taxon>Glycomyces</taxon>
    </lineage>
</organism>
<evidence type="ECO:0000256" key="1">
    <source>
        <dbReference type="SAM" id="MobiDB-lite"/>
    </source>
</evidence>
<feature type="region of interest" description="Disordered" evidence="1">
    <location>
        <begin position="139"/>
        <end position="161"/>
    </location>
</feature>
<dbReference type="InterPro" id="IPR025444">
    <property type="entry name" value="Monooxy_af470"/>
</dbReference>
<dbReference type="AlphaFoldDB" id="A0A4S8PFD3"/>
<dbReference type="EMBL" id="STGX01000006">
    <property type="protein sequence ID" value="THV29127.1"/>
    <property type="molecule type" value="Genomic_DNA"/>
</dbReference>
<dbReference type="Pfam" id="PF13826">
    <property type="entry name" value="Monooxy_af470-like"/>
    <property type="match status" value="1"/>
</dbReference>
<dbReference type="Proteomes" id="UP000305792">
    <property type="component" value="Unassembled WGS sequence"/>
</dbReference>
<comment type="caution">
    <text evidence="2">The sequence shown here is derived from an EMBL/GenBank/DDBJ whole genome shotgun (WGS) entry which is preliminary data.</text>
</comment>